<organism evidence="1 2">
    <name type="scientific">Acetobacter senegalensis</name>
    <dbReference type="NCBI Taxonomy" id="446692"/>
    <lineage>
        <taxon>Bacteria</taxon>
        <taxon>Pseudomonadati</taxon>
        <taxon>Pseudomonadota</taxon>
        <taxon>Alphaproteobacteria</taxon>
        <taxon>Acetobacterales</taxon>
        <taxon>Acetobacteraceae</taxon>
        <taxon>Acetobacter</taxon>
    </lineage>
</organism>
<dbReference type="Proteomes" id="UP000075360">
    <property type="component" value="Unassembled WGS sequence"/>
</dbReference>
<comment type="caution">
    <text evidence="1">The sequence shown here is derived from an EMBL/GenBank/DDBJ whole genome shotgun (WGS) entry which is preliminary data.</text>
</comment>
<evidence type="ECO:0000313" key="2">
    <source>
        <dbReference type="Proteomes" id="UP000075360"/>
    </source>
</evidence>
<accession>A0A149U086</accession>
<name>A0A149U086_9PROT</name>
<gene>
    <name evidence="1" type="ORF">AD948_10150</name>
</gene>
<dbReference type="AlphaFoldDB" id="A0A149U086"/>
<protein>
    <submittedName>
        <fullName evidence="1">Uncharacterized protein</fullName>
    </submittedName>
</protein>
<dbReference type="PATRIC" id="fig|446692.4.peg.2117"/>
<reference evidence="1 2" key="1">
    <citation type="submission" date="2015-06" db="EMBL/GenBank/DDBJ databases">
        <title>Improved classification and identification of acetic acid bacteria using matrix-assisted laser desorption/ionization time-of-flight mass spectrometry; Gluconobacter nephelii and Gluconobacter uchimurae are later heterotypic synonyms of Gluconobacter japonicus and Gluconobacter oxydans, respectively.</title>
        <authorList>
            <person name="Li L."/>
            <person name="Cleenwerck I."/>
            <person name="De Vuyst L."/>
            <person name="Vandamme P."/>
        </authorList>
    </citation>
    <scope>NUCLEOTIDE SEQUENCE [LARGE SCALE GENOMIC DNA]</scope>
    <source>
        <strain evidence="1 2">LMG 23690</strain>
    </source>
</reference>
<sequence>MNIHMGKGARRGIGTAPMYVARRPASLAGWPCLPRTRFLRQSNAKLAGCVMVGALYQITQITAV</sequence>
<dbReference type="EMBL" id="LHZU01000134">
    <property type="protein sequence ID" value="KXV58885.1"/>
    <property type="molecule type" value="Genomic_DNA"/>
</dbReference>
<evidence type="ECO:0000313" key="1">
    <source>
        <dbReference type="EMBL" id="KXV58885.1"/>
    </source>
</evidence>
<proteinExistence type="predicted"/>